<sequence>MDLSIVKLLEDDEDETIHYGADVEAFTAALNRDIEGDMSTSQPSDSDSVLSQGSNPTSSQMFPQWQTSSQEETVACQSQQEELKNFQPQEQRLELELTQHGFGTENQSQQIDNSQELSQLPLQQKQSHDDQQRQTEQNLLQFSQKNGVQVSEQNPVHFPEIWHPEIQNQHSKFHKMNNQQSTAADQASNPMNRGKQVPFALLLPVIVPHLDKDRAMQLQTLYSKLRRNEINKESFVRLMRNIVGDQMLRQALAKDKAQAARNSRTGSPQVQLQYQASQQQHQHKMPSLSASQFTDPHSFAQLYRKGHRSSADTSQADSKFTTIESSAQKSREVGNQSESHGMNLNQMSSSSMNTVKQEKELPTIPIQGLNNQQQQHVNLPQTSFPVYGGTVGNYLAHAYSRPPDSGVATSLKPQTQVSQMRQGPLVHQGMVSTQLEGATQPRNMMSAPKYEMQNSISEPKRMLGGSISHLTNNSAKQQNPILWQPSMNKEQKSGALSPMAYVKQEPDDQISELQYKSQCSAPQGSSFGAVQVDQGNAALPATIKYESLGKQSSRMAFSTSKSMMPTNLVPSSMTSQLEPTVPMRAQITSATTSIGAVTTDRTPPKKSSIGQKKPFEALGILSPQSSKKQKVSGAFLDQSIEQLNDVTAVSGVNLREEEEQLFSGPKEESRASEASRRVVQEEEKRLMLQKNPLQKKLTQIMSKFGLKSISNDVERCLSLSVEERMRGLINNLIRLSKQRVDIEKPRHWSLITSDVQCQILVINRKAKEDWEKIQAKETEKLRKPNEVSVSQPEGKTGDGCDKEKDEGRLKTLKANKEDDKMRTTAANVAARAAVGGDDMLSKWQLMAEQARQKREGGMDAAFGATQTGKDVSRKLLSTSRGNQVAENKDPSASSASGTIRKFGRNQVMPQTRVFRSISVKDVIAILEKEPQMSKSTLIHGLYERVPADIAAE</sequence>
<evidence type="ECO:0000259" key="8">
    <source>
        <dbReference type="PROSITE" id="PS51879"/>
    </source>
</evidence>
<keyword evidence="5" id="KW-0539">Nucleus</keyword>
<comment type="caution">
    <text evidence="9">The sequence shown here is derived from an EMBL/GenBank/DDBJ whole genome shotgun (WGS) entry which is preliminary data.</text>
</comment>
<evidence type="ECO:0000256" key="6">
    <source>
        <dbReference type="ARBA" id="ARBA00058775"/>
    </source>
</evidence>
<feature type="compositionally biased region" description="Basic and acidic residues" evidence="7">
    <location>
        <begin position="665"/>
        <end position="678"/>
    </location>
</feature>
<dbReference type="PANTHER" id="PTHR15138">
    <property type="entry name" value="TRANSCRIPTION INITIATION FACTOR TFIID SUBUNIT 4"/>
    <property type="match status" value="1"/>
</dbReference>
<dbReference type="GO" id="GO:0046982">
    <property type="term" value="F:protein heterodimerization activity"/>
    <property type="evidence" value="ECO:0007669"/>
    <property type="project" value="InterPro"/>
</dbReference>
<dbReference type="GO" id="GO:0003677">
    <property type="term" value="F:DNA binding"/>
    <property type="evidence" value="ECO:0007669"/>
    <property type="project" value="TreeGrafter"/>
</dbReference>
<dbReference type="InterPro" id="IPR009072">
    <property type="entry name" value="Histone-fold"/>
</dbReference>
<dbReference type="Gene3D" id="1.10.20.10">
    <property type="entry name" value="Histone, subunit A"/>
    <property type="match status" value="1"/>
</dbReference>
<evidence type="ECO:0000313" key="10">
    <source>
        <dbReference type="Proteomes" id="UP000655225"/>
    </source>
</evidence>
<evidence type="ECO:0000256" key="2">
    <source>
        <dbReference type="ARBA" id="ARBA00006178"/>
    </source>
</evidence>
<dbReference type="InterPro" id="IPR022003">
    <property type="entry name" value="RST"/>
</dbReference>
<keyword evidence="4" id="KW-0804">Transcription</keyword>
<gene>
    <name evidence="9" type="ORF">HHK36_031006</name>
</gene>
<feature type="domain" description="RST" evidence="8">
    <location>
        <begin position="190"/>
        <end position="261"/>
    </location>
</feature>
<evidence type="ECO:0000256" key="1">
    <source>
        <dbReference type="ARBA" id="ARBA00004123"/>
    </source>
</evidence>
<feature type="region of interest" description="Disordered" evidence="7">
    <location>
        <begin position="780"/>
        <end position="809"/>
    </location>
</feature>
<comment type="subcellular location">
    <subcellularLocation>
        <location evidence="1">Nucleus</location>
    </subcellularLocation>
</comment>
<evidence type="ECO:0000256" key="5">
    <source>
        <dbReference type="ARBA" id="ARBA00023242"/>
    </source>
</evidence>
<organism evidence="9 10">
    <name type="scientific">Tetracentron sinense</name>
    <name type="common">Spur-leaf</name>
    <dbReference type="NCBI Taxonomy" id="13715"/>
    <lineage>
        <taxon>Eukaryota</taxon>
        <taxon>Viridiplantae</taxon>
        <taxon>Streptophyta</taxon>
        <taxon>Embryophyta</taxon>
        <taxon>Tracheophyta</taxon>
        <taxon>Spermatophyta</taxon>
        <taxon>Magnoliopsida</taxon>
        <taxon>Trochodendrales</taxon>
        <taxon>Trochodendraceae</taxon>
        <taxon>Tetracentron</taxon>
    </lineage>
</organism>
<dbReference type="Pfam" id="PF12174">
    <property type="entry name" value="RST"/>
    <property type="match status" value="1"/>
</dbReference>
<dbReference type="Proteomes" id="UP000655225">
    <property type="component" value="Unassembled WGS sequence"/>
</dbReference>
<dbReference type="GO" id="GO:0016251">
    <property type="term" value="F:RNA polymerase II general transcription initiation factor activity"/>
    <property type="evidence" value="ECO:0007669"/>
    <property type="project" value="TreeGrafter"/>
</dbReference>
<evidence type="ECO:0000256" key="4">
    <source>
        <dbReference type="ARBA" id="ARBA00023163"/>
    </source>
</evidence>
<feature type="compositionally biased region" description="Polar residues" evidence="7">
    <location>
        <begin position="38"/>
        <end position="79"/>
    </location>
</feature>
<feature type="compositionally biased region" description="Low complexity" evidence="7">
    <location>
        <begin position="342"/>
        <end position="353"/>
    </location>
</feature>
<dbReference type="OrthoDB" id="21060at2759"/>
<feature type="region of interest" description="Disordered" evidence="7">
    <location>
        <begin position="304"/>
        <end position="357"/>
    </location>
</feature>
<dbReference type="CDD" id="cd08045">
    <property type="entry name" value="HFD_TAF4"/>
    <property type="match status" value="1"/>
</dbReference>
<dbReference type="AlphaFoldDB" id="A0A834YAT2"/>
<dbReference type="GO" id="GO:0005669">
    <property type="term" value="C:transcription factor TFIID complex"/>
    <property type="evidence" value="ECO:0007669"/>
    <property type="project" value="InterPro"/>
</dbReference>
<evidence type="ECO:0000256" key="3">
    <source>
        <dbReference type="ARBA" id="ARBA00023015"/>
    </source>
</evidence>
<comment type="similarity">
    <text evidence="2">Belongs to the TAF4 family.</text>
</comment>
<feature type="compositionally biased region" description="Polar residues" evidence="7">
    <location>
        <begin position="878"/>
        <end position="897"/>
    </location>
</feature>
<accession>A0A834YAT2</accession>
<dbReference type="EMBL" id="JABCRI010000024">
    <property type="protein sequence ID" value="KAF8377624.1"/>
    <property type="molecule type" value="Genomic_DNA"/>
</dbReference>
<evidence type="ECO:0000313" key="9">
    <source>
        <dbReference type="EMBL" id="KAF8377624.1"/>
    </source>
</evidence>
<dbReference type="FunFam" id="1.10.20.10:FF:000015">
    <property type="entry name" value="Transcription initiation factor TFIID subunit 4B"/>
    <property type="match status" value="1"/>
</dbReference>
<name>A0A834YAT2_TETSI</name>
<protein>
    <recommendedName>
        <fullName evidence="8">RST domain-containing protein</fullName>
    </recommendedName>
</protein>
<proteinExistence type="inferred from homology"/>
<feature type="region of interest" description="Disordered" evidence="7">
    <location>
        <begin position="878"/>
        <end position="903"/>
    </location>
</feature>
<feature type="compositionally biased region" description="Polar residues" evidence="7">
    <location>
        <begin position="311"/>
        <end position="340"/>
    </location>
</feature>
<dbReference type="Pfam" id="PF05236">
    <property type="entry name" value="TAF4"/>
    <property type="match status" value="1"/>
</dbReference>
<reference evidence="9 10" key="1">
    <citation type="submission" date="2020-04" db="EMBL/GenBank/DDBJ databases">
        <title>Plant Genome Project.</title>
        <authorList>
            <person name="Zhang R.-G."/>
        </authorList>
    </citation>
    <scope>NUCLEOTIDE SEQUENCE [LARGE SCALE GENOMIC DNA]</scope>
    <source>
        <strain evidence="9">YNK0</strain>
        <tissue evidence="9">Leaf</tissue>
    </source>
</reference>
<feature type="compositionally biased region" description="Low complexity" evidence="7">
    <location>
        <begin position="269"/>
        <end position="280"/>
    </location>
</feature>
<feature type="region of interest" description="Disordered" evidence="7">
    <location>
        <begin position="36"/>
        <end position="79"/>
    </location>
</feature>
<keyword evidence="10" id="KW-1185">Reference proteome</keyword>
<keyword evidence="3" id="KW-0805">Transcription regulation</keyword>
<feature type="region of interest" description="Disordered" evidence="7">
    <location>
        <begin position="658"/>
        <end position="678"/>
    </location>
</feature>
<dbReference type="OMA" id="THIIRMS"/>
<dbReference type="InterPro" id="IPR045144">
    <property type="entry name" value="TAF4"/>
</dbReference>
<dbReference type="PANTHER" id="PTHR15138:SF14">
    <property type="entry name" value="TRANSCRIPTION INITIATION FACTOR TFIID SUBUNIT 4"/>
    <property type="match status" value="1"/>
</dbReference>
<dbReference type="GO" id="GO:0006367">
    <property type="term" value="P:transcription initiation at RNA polymerase II promoter"/>
    <property type="evidence" value="ECO:0007669"/>
    <property type="project" value="TreeGrafter"/>
</dbReference>
<feature type="compositionally biased region" description="Basic and acidic residues" evidence="7">
    <location>
        <begin position="795"/>
        <end position="809"/>
    </location>
</feature>
<evidence type="ECO:0000256" key="7">
    <source>
        <dbReference type="SAM" id="MobiDB-lite"/>
    </source>
</evidence>
<feature type="region of interest" description="Disordered" evidence="7">
    <location>
        <begin position="254"/>
        <end position="292"/>
    </location>
</feature>
<comment type="function">
    <text evidence="6">TAFs are components of the transcription factor IID (TFIID) complex that is essential for mediating regulation of RNA polymerase transcription.</text>
</comment>
<dbReference type="PROSITE" id="PS51879">
    <property type="entry name" value="RST"/>
    <property type="match status" value="1"/>
</dbReference>
<dbReference type="InterPro" id="IPR007900">
    <property type="entry name" value="TAF4_C"/>
</dbReference>